<proteinExistence type="predicted"/>
<feature type="signal peptide" evidence="5">
    <location>
        <begin position="1"/>
        <end position="18"/>
    </location>
</feature>
<protein>
    <recommendedName>
        <fullName evidence="4">Periplasmic mercury ion-binding protein</fullName>
    </recommendedName>
</protein>
<sequence>MRNPLLTMLLTLPLMAAAETPNPVTLEIPNMNCGLCPITVKQALQKVPGVENVRIDFERKTASVRYDPDRVQPEALIEATGNAGYPATLQE</sequence>
<reference evidence="7 8" key="1">
    <citation type="journal article" date="2021" name="Syst. Appl. Microbiol.">
        <title>Pseudomonas lalucatii sp. nov. isolated from Vallgornera, a karstic cave in Mallorca, Western Mediterranean.</title>
        <authorList>
            <person name="Busquets A."/>
            <person name="Mulet M."/>
            <person name="Gomila M."/>
            <person name="Garcia-Valdes E."/>
        </authorList>
    </citation>
    <scope>NUCLEOTIDE SEQUENCE [LARGE SCALE GENOMIC DNA]</scope>
    <source>
        <strain evidence="7 8">R1b54</strain>
    </source>
</reference>
<organism evidence="7 8">
    <name type="scientific">Pseudomonas lalucatii</name>
    <dbReference type="NCBI Taxonomy" id="1424203"/>
    <lineage>
        <taxon>Bacteria</taxon>
        <taxon>Pseudomonadati</taxon>
        <taxon>Pseudomonadota</taxon>
        <taxon>Gammaproteobacteria</taxon>
        <taxon>Pseudomonadales</taxon>
        <taxon>Pseudomonadaceae</taxon>
        <taxon>Pseudomonas</taxon>
    </lineage>
</organism>
<dbReference type="Proteomes" id="UP001196601">
    <property type="component" value="Unassembled WGS sequence"/>
</dbReference>
<comment type="caution">
    <text evidence="7">The sequence shown here is derived from an EMBL/GenBank/DDBJ whole genome shotgun (WGS) entry which is preliminary data.</text>
</comment>
<dbReference type="InterPro" id="IPR001802">
    <property type="entry name" value="MerP/CopZ"/>
</dbReference>
<dbReference type="Gene3D" id="3.30.70.100">
    <property type="match status" value="1"/>
</dbReference>
<keyword evidence="2 4" id="KW-0475">Mercuric resistance</keyword>
<dbReference type="PRINTS" id="PR00946">
    <property type="entry name" value="HGSCAVENGER"/>
</dbReference>
<keyword evidence="5" id="KW-0732">Signal</keyword>
<dbReference type="RefSeq" id="WP_213640613.1">
    <property type="nucleotide sequence ID" value="NZ_JADPMV010000002.1"/>
</dbReference>
<evidence type="ECO:0000313" key="8">
    <source>
        <dbReference type="Proteomes" id="UP001196601"/>
    </source>
</evidence>
<keyword evidence="4" id="KW-0479">Metal-binding</keyword>
<name>A0ABS5Q510_9PSED</name>
<dbReference type="SUPFAM" id="SSF55008">
    <property type="entry name" value="HMA, heavy metal-associated domain"/>
    <property type="match status" value="1"/>
</dbReference>
<dbReference type="CDD" id="cd00371">
    <property type="entry name" value="HMA"/>
    <property type="match status" value="1"/>
</dbReference>
<dbReference type="PROSITE" id="PS50846">
    <property type="entry name" value="HMA_2"/>
    <property type="match status" value="1"/>
</dbReference>
<comment type="function">
    <text evidence="4">Involved in mercury resistance. Acts as a mercury scavenger that specifically binds to a mercuric ion in the periplasm and probably passes it to the cytoplasmic mercuric reductase MerA via the mercuric transport protein MerT.</text>
</comment>
<evidence type="ECO:0000256" key="1">
    <source>
        <dbReference type="ARBA" id="ARBA00004196"/>
    </source>
</evidence>
<evidence type="ECO:0000256" key="5">
    <source>
        <dbReference type="SAM" id="SignalP"/>
    </source>
</evidence>
<dbReference type="NCBIfam" id="TIGR02052">
    <property type="entry name" value="MerP"/>
    <property type="match status" value="1"/>
</dbReference>
<evidence type="ECO:0000259" key="6">
    <source>
        <dbReference type="PROSITE" id="PS50846"/>
    </source>
</evidence>
<accession>A0ABS5Q510</accession>
<keyword evidence="8" id="KW-1185">Reference proteome</keyword>
<dbReference type="Pfam" id="PF00403">
    <property type="entry name" value="HMA"/>
    <property type="match status" value="1"/>
</dbReference>
<dbReference type="InterPro" id="IPR036163">
    <property type="entry name" value="HMA_dom_sf"/>
</dbReference>
<evidence type="ECO:0000256" key="2">
    <source>
        <dbReference type="ARBA" id="ARBA00022466"/>
    </source>
</evidence>
<evidence type="ECO:0000256" key="4">
    <source>
        <dbReference type="RuleBase" id="RU361212"/>
    </source>
</evidence>
<comment type="subcellular location">
    <subcellularLocation>
        <location evidence="1">Cell envelope</location>
    </subcellularLocation>
    <subcellularLocation>
        <location evidence="4">Periplasm</location>
    </subcellularLocation>
</comment>
<dbReference type="InterPro" id="IPR011795">
    <property type="entry name" value="MerP"/>
</dbReference>
<dbReference type="InterPro" id="IPR006121">
    <property type="entry name" value="HMA_dom"/>
</dbReference>
<feature type="domain" description="HMA" evidence="6">
    <location>
        <begin position="22"/>
        <end position="88"/>
    </location>
</feature>
<evidence type="ECO:0000313" key="7">
    <source>
        <dbReference type="EMBL" id="MBS7663209.1"/>
    </source>
</evidence>
<gene>
    <name evidence="4 7" type="primary">merP</name>
    <name evidence="7" type="ORF">I0D00_14850</name>
</gene>
<evidence type="ECO:0000256" key="3">
    <source>
        <dbReference type="ARBA" id="ARBA00022914"/>
    </source>
</evidence>
<keyword evidence="4" id="KW-0574">Periplasm</keyword>
<feature type="chain" id="PRO_5047057790" description="Periplasmic mercury ion-binding protein" evidence="5">
    <location>
        <begin position="19"/>
        <end position="91"/>
    </location>
</feature>
<keyword evidence="3 4" id="KW-0476">Mercury</keyword>
<dbReference type="EMBL" id="JADPMV010000002">
    <property type="protein sequence ID" value="MBS7663209.1"/>
    <property type="molecule type" value="Genomic_DNA"/>
</dbReference>